<dbReference type="EMBL" id="VWYI01076796">
    <property type="protein sequence ID" value="NXQ64987.1"/>
    <property type="molecule type" value="Genomic_DNA"/>
</dbReference>
<evidence type="ECO:0000256" key="7">
    <source>
        <dbReference type="ARBA" id="ARBA00023015"/>
    </source>
</evidence>
<dbReference type="InterPro" id="IPR036236">
    <property type="entry name" value="Znf_C2H2_sf"/>
</dbReference>
<evidence type="ECO:0000256" key="9">
    <source>
        <dbReference type="ARBA" id="ARBA00023163"/>
    </source>
</evidence>
<dbReference type="PROSITE" id="PS50157">
    <property type="entry name" value="ZINC_FINGER_C2H2_2"/>
    <property type="match status" value="1"/>
</dbReference>
<evidence type="ECO:0000256" key="4">
    <source>
        <dbReference type="ARBA" id="ARBA00022737"/>
    </source>
</evidence>
<keyword evidence="10" id="KW-0539">Nucleus</keyword>
<evidence type="ECO:0000256" key="8">
    <source>
        <dbReference type="ARBA" id="ARBA00023125"/>
    </source>
</evidence>
<dbReference type="GO" id="GO:0000981">
    <property type="term" value="F:DNA-binding transcription factor activity, RNA polymerase II-specific"/>
    <property type="evidence" value="ECO:0007669"/>
    <property type="project" value="TreeGrafter"/>
</dbReference>
<sequence>CQEGGRRSRRNLELMEKLHGGKKPYKCLECEKGFSQISNLIRHQVIHPGERP</sequence>
<dbReference type="FunFam" id="3.30.160.60:FF:000540">
    <property type="entry name" value="zinc finger protein 263 isoform X1"/>
    <property type="match status" value="1"/>
</dbReference>
<feature type="domain" description="C2H2-type" evidence="12">
    <location>
        <begin position="25"/>
        <end position="52"/>
    </location>
</feature>
<evidence type="ECO:0000259" key="12">
    <source>
        <dbReference type="PROSITE" id="PS50157"/>
    </source>
</evidence>
<reference evidence="13 14" key="1">
    <citation type="submission" date="2019-09" db="EMBL/GenBank/DDBJ databases">
        <title>Bird 10,000 Genomes (B10K) Project - Family phase.</title>
        <authorList>
            <person name="Zhang G."/>
        </authorList>
    </citation>
    <scope>NUCLEOTIDE SEQUENCE [LARGE SCALE GENOMIC DNA]</scope>
    <source>
        <strain evidence="13">B10K-DU-011-42</strain>
        <tissue evidence="13">Muscle</tissue>
    </source>
</reference>
<feature type="non-terminal residue" evidence="13">
    <location>
        <position position="1"/>
    </location>
</feature>
<evidence type="ECO:0000313" key="14">
    <source>
        <dbReference type="Proteomes" id="UP000554720"/>
    </source>
</evidence>
<dbReference type="Proteomes" id="UP000554720">
    <property type="component" value="Unassembled WGS sequence"/>
</dbReference>
<keyword evidence="6" id="KW-0862">Zinc</keyword>
<gene>
    <name evidence="13" type="primary">Zfp92</name>
    <name evidence="13" type="ORF">ANTMIN_R05403</name>
</gene>
<proteinExistence type="inferred from homology"/>
<feature type="non-terminal residue" evidence="13">
    <location>
        <position position="52"/>
    </location>
</feature>
<comment type="similarity">
    <text evidence="2">Belongs to the krueppel C2H2-type zinc-finger protein family.</text>
</comment>
<accession>A0A7L2ES71</accession>
<comment type="caution">
    <text evidence="13">The sequence shown here is derived from an EMBL/GenBank/DDBJ whole genome shotgun (WGS) entry which is preliminary data.</text>
</comment>
<dbReference type="InterPro" id="IPR013087">
    <property type="entry name" value="Znf_C2H2_type"/>
</dbReference>
<keyword evidence="3" id="KW-0479">Metal-binding</keyword>
<organism evidence="13 14">
    <name type="scientific">Anthoscopus minutus</name>
    <name type="common">Southern penduline-tit</name>
    <dbReference type="NCBI Taxonomy" id="156561"/>
    <lineage>
        <taxon>Eukaryota</taxon>
        <taxon>Metazoa</taxon>
        <taxon>Chordata</taxon>
        <taxon>Craniata</taxon>
        <taxon>Vertebrata</taxon>
        <taxon>Euteleostomi</taxon>
        <taxon>Archelosauria</taxon>
        <taxon>Archosauria</taxon>
        <taxon>Dinosauria</taxon>
        <taxon>Saurischia</taxon>
        <taxon>Theropoda</taxon>
        <taxon>Coelurosauria</taxon>
        <taxon>Aves</taxon>
        <taxon>Neognathae</taxon>
        <taxon>Neoaves</taxon>
        <taxon>Telluraves</taxon>
        <taxon>Australaves</taxon>
        <taxon>Passeriformes</taxon>
        <taxon>Paridae</taxon>
        <taxon>Anthoscopus</taxon>
    </lineage>
</organism>
<keyword evidence="7" id="KW-0805">Transcription regulation</keyword>
<evidence type="ECO:0000256" key="3">
    <source>
        <dbReference type="ARBA" id="ARBA00022723"/>
    </source>
</evidence>
<keyword evidence="4" id="KW-0677">Repeat</keyword>
<evidence type="ECO:0000256" key="6">
    <source>
        <dbReference type="ARBA" id="ARBA00022833"/>
    </source>
</evidence>
<dbReference type="PANTHER" id="PTHR23226">
    <property type="entry name" value="ZINC FINGER AND SCAN DOMAIN-CONTAINING"/>
    <property type="match status" value="1"/>
</dbReference>
<dbReference type="SMART" id="SM00355">
    <property type="entry name" value="ZnF_C2H2"/>
    <property type="match status" value="1"/>
</dbReference>
<keyword evidence="8" id="KW-0238">DNA-binding</keyword>
<keyword evidence="14" id="KW-1185">Reference proteome</keyword>
<dbReference type="SUPFAM" id="SSF57667">
    <property type="entry name" value="beta-beta-alpha zinc fingers"/>
    <property type="match status" value="1"/>
</dbReference>
<keyword evidence="5 11" id="KW-0863">Zinc-finger</keyword>
<comment type="subcellular location">
    <subcellularLocation>
        <location evidence="1">Nucleus</location>
    </subcellularLocation>
</comment>
<evidence type="ECO:0000256" key="2">
    <source>
        <dbReference type="ARBA" id="ARBA00006991"/>
    </source>
</evidence>
<name>A0A7L2ES71_ANTMN</name>
<dbReference type="PROSITE" id="PS00028">
    <property type="entry name" value="ZINC_FINGER_C2H2_1"/>
    <property type="match status" value="1"/>
</dbReference>
<evidence type="ECO:0000256" key="1">
    <source>
        <dbReference type="ARBA" id="ARBA00004123"/>
    </source>
</evidence>
<protein>
    <submittedName>
        <fullName evidence="13">ZFP92 protein</fullName>
    </submittedName>
</protein>
<dbReference type="GO" id="GO:0005634">
    <property type="term" value="C:nucleus"/>
    <property type="evidence" value="ECO:0007669"/>
    <property type="project" value="UniProtKB-SubCell"/>
</dbReference>
<dbReference type="Gene3D" id="3.30.160.60">
    <property type="entry name" value="Classic Zinc Finger"/>
    <property type="match status" value="1"/>
</dbReference>
<dbReference type="AlphaFoldDB" id="A0A7L2ES71"/>
<evidence type="ECO:0000256" key="11">
    <source>
        <dbReference type="PROSITE-ProRule" id="PRU00042"/>
    </source>
</evidence>
<dbReference type="Pfam" id="PF00096">
    <property type="entry name" value="zf-C2H2"/>
    <property type="match status" value="1"/>
</dbReference>
<dbReference type="GO" id="GO:0008270">
    <property type="term" value="F:zinc ion binding"/>
    <property type="evidence" value="ECO:0007669"/>
    <property type="project" value="UniProtKB-KW"/>
</dbReference>
<keyword evidence="9" id="KW-0804">Transcription</keyword>
<evidence type="ECO:0000313" key="13">
    <source>
        <dbReference type="EMBL" id="NXQ64987.1"/>
    </source>
</evidence>
<evidence type="ECO:0000256" key="5">
    <source>
        <dbReference type="ARBA" id="ARBA00022771"/>
    </source>
</evidence>
<dbReference type="GO" id="GO:0000978">
    <property type="term" value="F:RNA polymerase II cis-regulatory region sequence-specific DNA binding"/>
    <property type="evidence" value="ECO:0007669"/>
    <property type="project" value="TreeGrafter"/>
</dbReference>
<dbReference type="OrthoDB" id="9194105at2759"/>
<dbReference type="PANTHER" id="PTHR23226:SF416">
    <property type="entry name" value="FI01424P"/>
    <property type="match status" value="1"/>
</dbReference>
<evidence type="ECO:0000256" key="10">
    <source>
        <dbReference type="ARBA" id="ARBA00023242"/>
    </source>
</evidence>